<evidence type="ECO:0000256" key="2">
    <source>
        <dbReference type="ARBA" id="ARBA00022475"/>
    </source>
</evidence>
<feature type="transmembrane region" description="Helical" evidence="6">
    <location>
        <begin position="370"/>
        <end position="392"/>
    </location>
</feature>
<feature type="transmembrane region" description="Helical" evidence="6">
    <location>
        <begin position="145"/>
        <end position="163"/>
    </location>
</feature>
<dbReference type="InterPro" id="IPR050367">
    <property type="entry name" value="APC_superfamily"/>
</dbReference>
<dbReference type="InterPro" id="IPR002293">
    <property type="entry name" value="AA/rel_permease1"/>
</dbReference>
<feature type="transmembrane region" description="Helical" evidence="6">
    <location>
        <begin position="217"/>
        <end position="242"/>
    </location>
</feature>
<feature type="transmembrane region" description="Helical" evidence="6">
    <location>
        <begin position="316"/>
        <end position="335"/>
    </location>
</feature>
<reference evidence="7 8" key="1">
    <citation type="submission" date="2018-09" db="EMBL/GenBank/DDBJ databases">
        <title>YIM 75507 draft genome.</title>
        <authorList>
            <person name="Tang S."/>
            <person name="Feng Y."/>
        </authorList>
    </citation>
    <scope>NUCLEOTIDE SEQUENCE [LARGE SCALE GENOMIC DNA]</scope>
    <source>
        <strain evidence="7 8">YIM 75507</strain>
    </source>
</reference>
<feature type="transmembrane region" description="Helical" evidence="6">
    <location>
        <begin position="175"/>
        <end position="196"/>
    </location>
</feature>
<evidence type="ECO:0000313" key="8">
    <source>
        <dbReference type="Proteomes" id="UP000265768"/>
    </source>
</evidence>
<evidence type="ECO:0000256" key="4">
    <source>
        <dbReference type="ARBA" id="ARBA00022989"/>
    </source>
</evidence>
<feature type="transmembrane region" description="Helical" evidence="6">
    <location>
        <begin position="38"/>
        <end position="58"/>
    </location>
</feature>
<proteinExistence type="predicted"/>
<accession>A0A3A4A2V6</accession>
<dbReference type="PANTHER" id="PTHR42770:SF13">
    <property type="entry name" value="L-METHIONINE_BRANCHED-CHAIN AMINO ACID EXPORTER YJEH"/>
    <property type="match status" value="1"/>
</dbReference>
<dbReference type="EMBL" id="QZEY01000021">
    <property type="protein sequence ID" value="RJL22765.1"/>
    <property type="molecule type" value="Genomic_DNA"/>
</dbReference>
<feature type="transmembrane region" description="Helical" evidence="6">
    <location>
        <begin position="262"/>
        <end position="282"/>
    </location>
</feature>
<name>A0A3A4A2V6_9ACTN</name>
<keyword evidence="8" id="KW-1185">Reference proteome</keyword>
<gene>
    <name evidence="7" type="ORF">D5H75_34820</name>
</gene>
<dbReference type="PANTHER" id="PTHR42770">
    <property type="entry name" value="AMINO ACID TRANSPORTER-RELATED"/>
    <property type="match status" value="1"/>
</dbReference>
<sequence>MSRLTVAQGTALYVGAVLGTGVLALPGLAAGIAGPASLLAWAALVVMSVPLAAVFAALGGRYPDAGGVATFAERAFGRPAATVTGWWFYLVVPIGVPALGMFGGAYVASAVGGGRAVTLVTAGVLVAVALGANWGGLRVSGRLQLALMGVLAALLVVTIVVSAPHARVENLTPFAPYGLSAVAPAMALLLWSFNGWEAMAQLSGEFADPARDIRRATAAALVIVGVLYLGVAATSVLVLGPGAGRTDAPLAVMLARALGSSAQHAAAIVAVVITLGPLNAYLASAARLGAALGRDRALPSWLARGGRAGEVPRRSLAVLAAGTVLVFAGAAGFGWSADRLVLIATAFLVATYAMGMAAALRLLPRYRAGWWAALAGLLFELGLLAIGGWHVLGPLAVAAAALVSERLRRTEGAAAREPYRVG</sequence>
<dbReference type="Proteomes" id="UP000265768">
    <property type="component" value="Unassembled WGS sequence"/>
</dbReference>
<evidence type="ECO:0000256" key="1">
    <source>
        <dbReference type="ARBA" id="ARBA00004651"/>
    </source>
</evidence>
<comment type="caution">
    <text evidence="7">The sequence shown here is derived from an EMBL/GenBank/DDBJ whole genome shotgun (WGS) entry which is preliminary data.</text>
</comment>
<dbReference type="Pfam" id="PF13520">
    <property type="entry name" value="AA_permease_2"/>
    <property type="match status" value="1"/>
</dbReference>
<feature type="transmembrane region" description="Helical" evidence="6">
    <location>
        <begin position="12"/>
        <end position="32"/>
    </location>
</feature>
<evidence type="ECO:0000256" key="3">
    <source>
        <dbReference type="ARBA" id="ARBA00022692"/>
    </source>
</evidence>
<keyword evidence="5 6" id="KW-0472">Membrane</keyword>
<evidence type="ECO:0000256" key="6">
    <source>
        <dbReference type="SAM" id="Phobius"/>
    </source>
</evidence>
<dbReference type="Gene3D" id="1.20.1740.10">
    <property type="entry name" value="Amino acid/polyamine transporter I"/>
    <property type="match status" value="1"/>
</dbReference>
<evidence type="ECO:0000256" key="5">
    <source>
        <dbReference type="ARBA" id="ARBA00023136"/>
    </source>
</evidence>
<comment type="subcellular location">
    <subcellularLocation>
        <location evidence="1">Cell membrane</location>
        <topology evidence="1">Multi-pass membrane protein</topology>
    </subcellularLocation>
</comment>
<dbReference type="GO" id="GO:0022857">
    <property type="term" value="F:transmembrane transporter activity"/>
    <property type="evidence" value="ECO:0007669"/>
    <property type="project" value="InterPro"/>
</dbReference>
<dbReference type="PIRSF" id="PIRSF006060">
    <property type="entry name" value="AA_transporter"/>
    <property type="match status" value="1"/>
</dbReference>
<feature type="transmembrane region" description="Helical" evidence="6">
    <location>
        <begin position="86"/>
        <end position="108"/>
    </location>
</feature>
<protein>
    <submittedName>
        <fullName evidence="7">Amino acid permease</fullName>
    </submittedName>
</protein>
<feature type="transmembrane region" description="Helical" evidence="6">
    <location>
        <begin position="341"/>
        <end position="363"/>
    </location>
</feature>
<feature type="transmembrane region" description="Helical" evidence="6">
    <location>
        <begin position="114"/>
        <end position="133"/>
    </location>
</feature>
<organism evidence="7 8">
    <name type="scientific">Bailinhaonella thermotolerans</name>
    <dbReference type="NCBI Taxonomy" id="1070861"/>
    <lineage>
        <taxon>Bacteria</taxon>
        <taxon>Bacillati</taxon>
        <taxon>Actinomycetota</taxon>
        <taxon>Actinomycetes</taxon>
        <taxon>Streptosporangiales</taxon>
        <taxon>Streptosporangiaceae</taxon>
        <taxon>Bailinhaonella</taxon>
    </lineage>
</organism>
<keyword evidence="4 6" id="KW-1133">Transmembrane helix</keyword>
<dbReference type="GO" id="GO:0005886">
    <property type="term" value="C:plasma membrane"/>
    <property type="evidence" value="ECO:0007669"/>
    <property type="project" value="UniProtKB-SubCell"/>
</dbReference>
<dbReference type="OrthoDB" id="9117841at2"/>
<keyword evidence="2" id="KW-1003">Cell membrane</keyword>
<evidence type="ECO:0000313" key="7">
    <source>
        <dbReference type="EMBL" id="RJL22765.1"/>
    </source>
</evidence>
<dbReference type="RefSeq" id="WP_119930857.1">
    <property type="nucleotide sequence ID" value="NZ_QZEY01000021.1"/>
</dbReference>
<dbReference type="AlphaFoldDB" id="A0A3A4A2V6"/>
<keyword evidence="3 6" id="KW-0812">Transmembrane</keyword>